<dbReference type="InterPro" id="IPR001451">
    <property type="entry name" value="Hexapep"/>
</dbReference>
<dbReference type="InterPro" id="IPR051159">
    <property type="entry name" value="Hexapeptide_acetyltransf"/>
</dbReference>
<reference evidence="3 4" key="1">
    <citation type="submission" date="2017-08" db="EMBL/GenBank/DDBJ databases">
        <title>The complete genome sequence of Nocardiopsis gilva YIM 90087.</title>
        <authorList>
            <person name="Yin M."/>
            <person name="Tang S."/>
        </authorList>
    </citation>
    <scope>NUCLEOTIDE SEQUENCE [LARGE SCALE GENOMIC DNA]</scope>
    <source>
        <strain evidence="3 4">YIM 90087</strain>
    </source>
</reference>
<dbReference type="AlphaFoldDB" id="A0A223S2Y7"/>
<dbReference type="Gene3D" id="2.160.10.10">
    <property type="entry name" value="Hexapeptide repeat proteins"/>
    <property type="match status" value="1"/>
</dbReference>
<dbReference type="PANTHER" id="PTHR23416">
    <property type="entry name" value="SIALIC ACID SYNTHASE-RELATED"/>
    <property type="match status" value="1"/>
</dbReference>
<dbReference type="GO" id="GO:0005829">
    <property type="term" value="C:cytosol"/>
    <property type="evidence" value="ECO:0007669"/>
    <property type="project" value="TreeGrafter"/>
</dbReference>
<dbReference type="Proteomes" id="UP000215005">
    <property type="component" value="Chromosome"/>
</dbReference>
<sequence>MLLQFTASLPAGRYLRRAETSTQGIRVSRLLSWMVRGVWSWARRCAQIRAGSRAARKFAAFGTGTSIAFPPATIFGEPWIEIGEHTLIGADITLTAGMVPGLDLGPEPLVRIGSGCTVGRGSHVVAHTSIDIGDDVFTGPYVYITDQNHVYTDTEVPVGRQWPSDEPVVIGRGTWIGTNAVILPGVRLGRNCVVAASTVVRPGTYPDHSVIAGIPGKVVRRYDPEAGWDPPMRDTAV</sequence>
<dbReference type="InterPro" id="IPR011004">
    <property type="entry name" value="Trimer_LpxA-like_sf"/>
</dbReference>
<dbReference type="CDD" id="cd04647">
    <property type="entry name" value="LbH_MAT_like"/>
    <property type="match status" value="1"/>
</dbReference>
<evidence type="ECO:0000256" key="2">
    <source>
        <dbReference type="ARBA" id="ARBA00022679"/>
    </source>
</evidence>
<evidence type="ECO:0000313" key="3">
    <source>
        <dbReference type="EMBL" id="ASU82496.1"/>
    </source>
</evidence>
<keyword evidence="2 3" id="KW-0808">Transferase</keyword>
<keyword evidence="4" id="KW-1185">Reference proteome</keyword>
<gene>
    <name evidence="3" type="ORF">CDO52_06600</name>
</gene>
<dbReference type="OrthoDB" id="2643438at2"/>
<proteinExistence type="inferred from homology"/>
<evidence type="ECO:0000313" key="4">
    <source>
        <dbReference type="Proteomes" id="UP000215005"/>
    </source>
</evidence>
<dbReference type="SUPFAM" id="SSF51161">
    <property type="entry name" value="Trimeric LpxA-like enzymes"/>
    <property type="match status" value="1"/>
</dbReference>
<dbReference type="EMBL" id="CP022753">
    <property type="protein sequence ID" value="ASU82496.1"/>
    <property type="molecule type" value="Genomic_DNA"/>
</dbReference>
<evidence type="ECO:0000256" key="1">
    <source>
        <dbReference type="ARBA" id="ARBA00007274"/>
    </source>
</evidence>
<organism evidence="3 4">
    <name type="scientific">Nocardiopsis gilva YIM 90087</name>
    <dbReference type="NCBI Taxonomy" id="1235441"/>
    <lineage>
        <taxon>Bacteria</taxon>
        <taxon>Bacillati</taxon>
        <taxon>Actinomycetota</taxon>
        <taxon>Actinomycetes</taxon>
        <taxon>Streptosporangiales</taxon>
        <taxon>Nocardiopsidaceae</taxon>
        <taxon>Nocardiopsis</taxon>
    </lineage>
</organism>
<dbReference type="PANTHER" id="PTHR23416:SF23">
    <property type="entry name" value="ACETYLTRANSFERASE C18B11.09C-RELATED"/>
    <property type="match status" value="1"/>
</dbReference>
<accession>A0A223S2Y7</accession>
<name>A0A223S2Y7_9ACTN</name>
<comment type="similarity">
    <text evidence="1">Belongs to the transferase hexapeptide repeat family.</text>
</comment>
<protein>
    <submittedName>
        <fullName evidence="3">Sugar acetyltransferase</fullName>
    </submittedName>
</protein>
<dbReference type="Pfam" id="PF14602">
    <property type="entry name" value="Hexapep_2"/>
    <property type="match status" value="1"/>
</dbReference>
<dbReference type="KEGG" id="ngv:CDO52_06600"/>
<dbReference type="GO" id="GO:0008374">
    <property type="term" value="F:O-acyltransferase activity"/>
    <property type="evidence" value="ECO:0007669"/>
    <property type="project" value="TreeGrafter"/>
</dbReference>
<dbReference type="Pfam" id="PF00132">
    <property type="entry name" value="Hexapep"/>
    <property type="match status" value="1"/>
</dbReference>